<keyword evidence="3" id="KW-1185">Reference proteome</keyword>
<feature type="compositionally biased region" description="Basic residues" evidence="1">
    <location>
        <begin position="1"/>
        <end position="11"/>
    </location>
</feature>
<dbReference type="EMBL" id="JANPWB010000011">
    <property type="protein sequence ID" value="KAJ1132918.1"/>
    <property type="molecule type" value="Genomic_DNA"/>
</dbReference>
<gene>
    <name evidence="2" type="ORF">NDU88_011219</name>
</gene>
<dbReference type="AlphaFoldDB" id="A0AAV7Q2H4"/>
<feature type="region of interest" description="Disordered" evidence="1">
    <location>
        <begin position="49"/>
        <end position="86"/>
    </location>
</feature>
<feature type="non-terminal residue" evidence="2">
    <location>
        <position position="108"/>
    </location>
</feature>
<proteinExistence type="predicted"/>
<sequence length="108" mass="11851">SPVARRARGAPRRGQELTPVTRTRPLMGAPLWWWQHLCPRIYRYNRHPPTSTALPAAPQPLPRARSPRRMGITFAPGTSAPAPVSPAALSEEAIDLLRSLTVGQSTIL</sequence>
<comment type="caution">
    <text evidence="2">The sequence shown here is derived from an EMBL/GenBank/DDBJ whole genome shotgun (WGS) entry which is preliminary data.</text>
</comment>
<organism evidence="2 3">
    <name type="scientific">Pleurodeles waltl</name>
    <name type="common">Iberian ribbed newt</name>
    <dbReference type="NCBI Taxonomy" id="8319"/>
    <lineage>
        <taxon>Eukaryota</taxon>
        <taxon>Metazoa</taxon>
        <taxon>Chordata</taxon>
        <taxon>Craniata</taxon>
        <taxon>Vertebrata</taxon>
        <taxon>Euteleostomi</taxon>
        <taxon>Amphibia</taxon>
        <taxon>Batrachia</taxon>
        <taxon>Caudata</taxon>
        <taxon>Salamandroidea</taxon>
        <taxon>Salamandridae</taxon>
        <taxon>Pleurodelinae</taxon>
        <taxon>Pleurodeles</taxon>
    </lineage>
</organism>
<accession>A0AAV7Q2H4</accession>
<evidence type="ECO:0000256" key="1">
    <source>
        <dbReference type="SAM" id="MobiDB-lite"/>
    </source>
</evidence>
<evidence type="ECO:0000313" key="2">
    <source>
        <dbReference type="EMBL" id="KAJ1132918.1"/>
    </source>
</evidence>
<protein>
    <submittedName>
        <fullName evidence="2">Uncharacterized protein</fullName>
    </submittedName>
</protein>
<feature type="non-terminal residue" evidence="2">
    <location>
        <position position="1"/>
    </location>
</feature>
<reference evidence="2" key="1">
    <citation type="journal article" date="2022" name="bioRxiv">
        <title>Sequencing and chromosome-scale assembly of the giantPleurodeles waltlgenome.</title>
        <authorList>
            <person name="Brown T."/>
            <person name="Elewa A."/>
            <person name="Iarovenko S."/>
            <person name="Subramanian E."/>
            <person name="Araus A.J."/>
            <person name="Petzold A."/>
            <person name="Susuki M."/>
            <person name="Suzuki K.-i.T."/>
            <person name="Hayashi T."/>
            <person name="Toyoda A."/>
            <person name="Oliveira C."/>
            <person name="Osipova E."/>
            <person name="Leigh N.D."/>
            <person name="Simon A."/>
            <person name="Yun M.H."/>
        </authorList>
    </citation>
    <scope>NUCLEOTIDE SEQUENCE</scope>
    <source>
        <strain evidence="2">20211129_DDA</strain>
        <tissue evidence="2">Liver</tissue>
    </source>
</reference>
<name>A0AAV7Q2H4_PLEWA</name>
<feature type="region of interest" description="Disordered" evidence="1">
    <location>
        <begin position="1"/>
        <end position="21"/>
    </location>
</feature>
<feature type="compositionally biased region" description="Low complexity" evidence="1">
    <location>
        <begin position="75"/>
        <end position="86"/>
    </location>
</feature>
<dbReference type="Proteomes" id="UP001066276">
    <property type="component" value="Chromosome 7"/>
</dbReference>
<evidence type="ECO:0000313" key="3">
    <source>
        <dbReference type="Proteomes" id="UP001066276"/>
    </source>
</evidence>